<dbReference type="EMBL" id="BART01017933">
    <property type="protein sequence ID" value="GAG83813.1"/>
    <property type="molecule type" value="Genomic_DNA"/>
</dbReference>
<dbReference type="SUPFAM" id="SSF111369">
    <property type="entry name" value="HlyD-like secretion proteins"/>
    <property type="match status" value="1"/>
</dbReference>
<dbReference type="AlphaFoldDB" id="X1BI80"/>
<gene>
    <name evidence="2" type="ORF">S01H4_33973</name>
</gene>
<dbReference type="PANTHER" id="PTHR30469">
    <property type="entry name" value="MULTIDRUG RESISTANCE PROTEIN MDTA"/>
    <property type="match status" value="1"/>
</dbReference>
<accession>X1BI80</accession>
<evidence type="ECO:0000256" key="1">
    <source>
        <dbReference type="SAM" id="Phobius"/>
    </source>
</evidence>
<keyword evidence="1" id="KW-0812">Transmembrane</keyword>
<dbReference type="Gene3D" id="1.10.287.470">
    <property type="entry name" value="Helix hairpin bin"/>
    <property type="match status" value="1"/>
</dbReference>
<keyword evidence="1" id="KW-0472">Membrane</keyword>
<feature type="transmembrane region" description="Helical" evidence="1">
    <location>
        <begin position="12"/>
        <end position="34"/>
    </location>
</feature>
<protein>
    <recommendedName>
        <fullName evidence="3">Membrane fusion protein biotin-lipoyl like domain-containing protein</fullName>
    </recommendedName>
</protein>
<dbReference type="GO" id="GO:1990281">
    <property type="term" value="C:efflux pump complex"/>
    <property type="evidence" value="ECO:0007669"/>
    <property type="project" value="TreeGrafter"/>
</dbReference>
<feature type="non-terminal residue" evidence="2">
    <location>
        <position position="199"/>
    </location>
</feature>
<evidence type="ECO:0000313" key="2">
    <source>
        <dbReference type="EMBL" id="GAG83813.1"/>
    </source>
</evidence>
<proteinExistence type="predicted"/>
<sequence length="199" mass="22242">MDSNRIEKAKKPAKVVLISIVVSIIVLIVGYLGMKMLASLKTPPMETKSSERPLRVEALQVKQEDIPVFIAGYGEVKALNVVPIAPEVAGKIVKIHPRLEAGEIIPKGEILFKIDPRDYITVRKTSRDRLKILKRNQELAKKEYERVRILYEKNKIVTQAGIEAAEKAMLSAADLTSQIAQALETAETNLERCEVRAPF</sequence>
<keyword evidence="1" id="KW-1133">Transmembrane helix</keyword>
<dbReference type="PANTHER" id="PTHR30469:SF15">
    <property type="entry name" value="HLYD FAMILY OF SECRETION PROTEINS"/>
    <property type="match status" value="1"/>
</dbReference>
<reference evidence="2" key="1">
    <citation type="journal article" date="2014" name="Front. Microbiol.">
        <title>High frequency of phylogenetically diverse reductive dehalogenase-homologous genes in deep subseafloor sedimentary metagenomes.</title>
        <authorList>
            <person name="Kawai M."/>
            <person name="Futagami T."/>
            <person name="Toyoda A."/>
            <person name="Takaki Y."/>
            <person name="Nishi S."/>
            <person name="Hori S."/>
            <person name="Arai W."/>
            <person name="Tsubouchi T."/>
            <person name="Morono Y."/>
            <person name="Uchiyama I."/>
            <person name="Ito T."/>
            <person name="Fujiyama A."/>
            <person name="Inagaki F."/>
            <person name="Takami H."/>
        </authorList>
    </citation>
    <scope>NUCLEOTIDE SEQUENCE</scope>
    <source>
        <strain evidence="2">Expedition CK06-06</strain>
    </source>
</reference>
<name>X1BI80_9ZZZZ</name>
<organism evidence="2">
    <name type="scientific">marine sediment metagenome</name>
    <dbReference type="NCBI Taxonomy" id="412755"/>
    <lineage>
        <taxon>unclassified sequences</taxon>
        <taxon>metagenomes</taxon>
        <taxon>ecological metagenomes</taxon>
    </lineage>
</organism>
<comment type="caution">
    <text evidence="2">The sequence shown here is derived from an EMBL/GenBank/DDBJ whole genome shotgun (WGS) entry which is preliminary data.</text>
</comment>
<dbReference type="GO" id="GO:0015562">
    <property type="term" value="F:efflux transmembrane transporter activity"/>
    <property type="evidence" value="ECO:0007669"/>
    <property type="project" value="TreeGrafter"/>
</dbReference>
<dbReference type="Gene3D" id="2.40.50.100">
    <property type="match status" value="1"/>
</dbReference>
<evidence type="ECO:0008006" key="3">
    <source>
        <dbReference type="Google" id="ProtNLM"/>
    </source>
</evidence>